<evidence type="ECO:0008006" key="4">
    <source>
        <dbReference type="Google" id="ProtNLM"/>
    </source>
</evidence>
<dbReference type="EMBL" id="RCYZ01000003">
    <property type="protein sequence ID" value="TPG66530.1"/>
    <property type="molecule type" value="Genomic_DNA"/>
</dbReference>
<keyword evidence="3" id="KW-1185">Reference proteome</keyword>
<protein>
    <recommendedName>
        <fullName evidence="4">Lipoprotein</fullName>
    </recommendedName>
</protein>
<gene>
    <name evidence="2" type="ORF">EAH73_08995</name>
</gene>
<dbReference type="PROSITE" id="PS51257">
    <property type="entry name" value="PROKAR_LIPOPROTEIN"/>
    <property type="match status" value="1"/>
</dbReference>
<reference evidence="2 3" key="1">
    <citation type="journal article" date="2019" name="Environ. Microbiol.">
        <title>Species interactions and distinct microbial communities in high Arctic permafrost affected cryosols are associated with the CH4 and CO2 gas fluxes.</title>
        <authorList>
            <person name="Altshuler I."/>
            <person name="Hamel J."/>
            <person name="Turney S."/>
            <person name="Magnuson E."/>
            <person name="Levesque R."/>
            <person name="Greer C."/>
            <person name="Whyte L.G."/>
        </authorList>
    </citation>
    <scope>NUCLEOTIDE SEQUENCE [LARGE SCALE GENOMIC DNA]</scope>
    <source>
        <strain evidence="2 3">S9.2P</strain>
    </source>
</reference>
<dbReference type="Proteomes" id="UP000317646">
    <property type="component" value="Unassembled WGS sequence"/>
</dbReference>
<accession>A0A502GZG0</accession>
<dbReference type="RefSeq" id="WP_140466160.1">
    <property type="nucleotide sequence ID" value="NZ_RCYZ01000003.1"/>
</dbReference>
<name>A0A502GZG0_9BACT</name>
<feature type="chain" id="PRO_5021470983" description="Lipoprotein" evidence="1">
    <location>
        <begin position="24"/>
        <end position="188"/>
    </location>
</feature>
<evidence type="ECO:0000256" key="1">
    <source>
        <dbReference type="SAM" id="SignalP"/>
    </source>
</evidence>
<comment type="caution">
    <text evidence="2">The sequence shown here is derived from an EMBL/GenBank/DDBJ whole genome shotgun (WGS) entry which is preliminary data.</text>
</comment>
<proteinExistence type="predicted"/>
<keyword evidence="1" id="KW-0732">Signal</keyword>
<feature type="signal peptide" evidence="1">
    <location>
        <begin position="1"/>
        <end position="23"/>
    </location>
</feature>
<sequence>MIRLSLHPAWLLLATLGACTAPADQAAKNPATPPAAAPASPRTTLLTASYAGEYNWGDPKRKEAGGTLYVYPESDSTVLVALDVCYGPPAFHLGNLYRRAVVRRGVGRCAIRSEEDMLDCQLRLAFSPQAVVIETEPGHGECGFGQGVSADETYRRTSAAVPAYFTDATVDKTFFKKTSPEKYNAESQ</sequence>
<organism evidence="2 3">
    <name type="scientific">Hymenobacter nivis</name>
    <dbReference type="NCBI Taxonomy" id="1850093"/>
    <lineage>
        <taxon>Bacteria</taxon>
        <taxon>Pseudomonadati</taxon>
        <taxon>Bacteroidota</taxon>
        <taxon>Cytophagia</taxon>
        <taxon>Cytophagales</taxon>
        <taxon>Hymenobacteraceae</taxon>
        <taxon>Hymenobacter</taxon>
    </lineage>
</organism>
<dbReference type="OrthoDB" id="881221at2"/>
<evidence type="ECO:0000313" key="3">
    <source>
        <dbReference type="Proteomes" id="UP000317646"/>
    </source>
</evidence>
<dbReference type="AlphaFoldDB" id="A0A502GZG0"/>
<evidence type="ECO:0000313" key="2">
    <source>
        <dbReference type="EMBL" id="TPG66530.1"/>
    </source>
</evidence>